<dbReference type="EMBL" id="LR797213">
    <property type="protein sequence ID" value="CAB4194576.1"/>
    <property type="molecule type" value="Genomic_DNA"/>
</dbReference>
<feature type="region of interest" description="Disordered" evidence="1">
    <location>
        <begin position="262"/>
        <end position="287"/>
    </location>
</feature>
<reference evidence="2" key="1">
    <citation type="submission" date="2020-05" db="EMBL/GenBank/DDBJ databases">
        <authorList>
            <person name="Chiriac C."/>
            <person name="Salcher M."/>
            <person name="Ghai R."/>
            <person name="Kavagutti S V."/>
        </authorList>
    </citation>
    <scope>NUCLEOTIDE SEQUENCE</scope>
</reference>
<accession>A0A6J5RJR5</accession>
<proteinExistence type="predicted"/>
<evidence type="ECO:0000313" key="2">
    <source>
        <dbReference type="EMBL" id="CAB4194576.1"/>
    </source>
</evidence>
<sequence>MSEEINKGIPAWAMHEGKRVRVLHQHSKDQFAVLHRQYGQHVVHRNRLTFLPDTPKPKPAAKQMKLPFEKAYDSSMTQSRYGNGSAVGHSFELVEKAKNKRRKPKSAMNPQQRIMNEWAREESRLNSPKLVNEAPQATTPKPARVAKPKPAQIATSMGRNRYLIPVGVGALIGATGYAGYRYHKGRVNKSVLGLAPKTPRVLLRSPGSIDQEVARYKKAREIELYKPKSSQVATRPSKELAERPEVVARRIRVASNSQRVVSAGSGGKGIVPTGRSAAASSSKAPKAKKGKLVAGRSYAPEGAAVLGAGIIGGRQVSKAVDANGNWVPDESKLPAVAGVTGVGLAAMGAKNLSAARNAPVTIPAQAKQAKRNVKTIGGKLTSSQTELAGLKARATANSVSRNPLKRLNTMKKPLKRAETEVQRQAAAFTGAKAVARNKKAATKTIDATQRALKTRGLSGLALGGATIGAAGMAGRKRSDY</sequence>
<evidence type="ECO:0000256" key="1">
    <source>
        <dbReference type="SAM" id="MobiDB-lite"/>
    </source>
</evidence>
<protein>
    <submittedName>
        <fullName evidence="2">Uncharacterized protein</fullName>
    </submittedName>
</protein>
<organism evidence="2">
    <name type="scientific">uncultured Caudovirales phage</name>
    <dbReference type="NCBI Taxonomy" id="2100421"/>
    <lineage>
        <taxon>Viruses</taxon>
        <taxon>Duplodnaviria</taxon>
        <taxon>Heunggongvirae</taxon>
        <taxon>Uroviricota</taxon>
        <taxon>Caudoviricetes</taxon>
        <taxon>Peduoviridae</taxon>
        <taxon>Maltschvirus</taxon>
        <taxon>Maltschvirus maltsch</taxon>
    </lineage>
</organism>
<gene>
    <name evidence="2" type="ORF">UFOVP1264_31</name>
</gene>
<name>A0A6J5RJR5_9CAUD</name>